<dbReference type="PROSITE" id="PS50862">
    <property type="entry name" value="AA_TRNA_LIGASE_II"/>
    <property type="match status" value="1"/>
</dbReference>
<dbReference type="InParanoid" id="A0A6N7EZD3"/>
<keyword evidence="14" id="KW-1185">Reference proteome</keyword>
<protein>
    <recommendedName>
        <fullName evidence="10">Histidine--tRNA ligase</fullName>
        <ecNumber evidence="10">6.1.1.21</ecNumber>
    </recommendedName>
    <alternativeName>
        <fullName evidence="10">Histidyl-tRNA synthetase</fullName>
        <shortName evidence="10">HisRS</shortName>
    </alternativeName>
</protein>
<evidence type="ECO:0000313" key="14">
    <source>
        <dbReference type="Proteomes" id="UP000471298"/>
    </source>
</evidence>
<dbReference type="SUPFAM" id="SSF52954">
    <property type="entry name" value="Class II aaRS ABD-related"/>
    <property type="match status" value="1"/>
</dbReference>
<comment type="catalytic activity">
    <reaction evidence="9 10">
        <text>tRNA(His) + L-histidine + ATP = L-histidyl-tRNA(His) + AMP + diphosphate + H(+)</text>
        <dbReference type="Rhea" id="RHEA:17313"/>
        <dbReference type="Rhea" id="RHEA-COMP:9665"/>
        <dbReference type="Rhea" id="RHEA-COMP:9689"/>
        <dbReference type="ChEBI" id="CHEBI:15378"/>
        <dbReference type="ChEBI" id="CHEBI:30616"/>
        <dbReference type="ChEBI" id="CHEBI:33019"/>
        <dbReference type="ChEBI" id="CHEBI:57595"/>
        <dbReference type="ChEBI" id="CHEBI:78442"/>
        <dbReference type="ChEBI" id="CHEBI:78527"/>
        <dbReference type="ChEBI" id="CHEBI:456215"/>
        <dbReference type="EC" id="6.1.1.21"/>
    </reaction>
</comment>
<evidence type="ECO:0000256" key="6">
    <source>
        <dbReference type="ARBA" id="ARBA00022840"/>
    </source>
</evidence>
<dbReference type="EC" id="6.1.1.21" evidence="10"/>
<dbReference type="InterPro" id="IPR045864">
    <property type="entry name" value="aa-tRNA-synth_II/BPL/LPL"/>
</dbReference>
<dbReference type="InterPro" id="IPR004516">
    <property type="entry name" value="HisRS/HisZ"/>
</dbReference>
<dbReference type="Proteomes" id="UP000471298">
    <property type="component" value="Unassembled WGS sequence"/>
</dbReference>
<evidence type="ECO:0000256" key="7">
    <source>
        <dbReference type="ARBA" id="ARBA00022917"/>
    </source>
</evidence>
<dbReference type="InterPro" id="IPR015807">
    <property type="entry name" value="His-tRNA-ligase"/>
</dbReference>
<keyword evidence="4 10" id="KW-0436">Ligase</keyword>
<feature type="binding site" evidence="11">
    <location>
        <position position="112"/>
    </location>
    <ligand>
        <name>L-histidine</name>
        <dbReference type="ChEBI" id="CHEBI:57595"/>
    </ligand>
</feature>
<keyword evidence="5 10" id="KW-0547">Nucleotide-binding</keyword>
<keyword evidence="7 10" id="KW-0648">Protein biosynthesis</keyword>
<comment type="caution">
    <text evidence="13">The sequence shown here is derived from an EMBL/GenBank/DDBJ whole genome shotgun (WGS) entry which is preliminary data.</text>
</comment>
<feature type="binding site" evidence="11">
    <location>
        <begin position="262"/>
        <end position="263"/>
    </location>
    <ligand>
        <name>L-histidine</name>
        <dbReference type="ChEBI" id="CHEBI:57595"/>
    </ligand>
</feature>
<dbReference type="PANTHER" id="PTHR43707:SF1">
    <property type="entry name" value="HISTIDINE--TRNA LIGASE, MITOCHONDRIAL-RELATED"/>
    <property type="match status" value="1"/>
</dbReference>
<evidence type="ECO:0000256" key="4">
    <source>
        <dbReference type="ARBA" id="ARBA00022598"/>
    </source>
</evidence>
<accession>A0A6N7EZD3</accession>
<keyword evidence="6 10" id="KW-0067">ATP-binding</keyword>
<organism evidence="13 14">
    <name type="scientific">Ostreibacterium oceani</name>
    <dbReference type="NCBI Taxonomy" id="2654998"/>
    <lineage>
        <taxon>Bacteria</taxon>
        <taxon>Pseudomonadati</taxon>
        <taxon>Pseudomonadota</taxon>
        <taxon>Gammaproteobacteria</taxon>
        <taxon>Cardiobacteriales</taxon>
        <taxon>Ostreibacteriaceae</taxon>
        <taxon>Ostreibacterium</taxon>
    </lineage>
</organism>
<gene>
    <name evidence="10 13" type="primary">hisS</name>
    <name evidence="13" type="ORF">GCU85_03780</name>
</gene>
<evidence type="ECO:0000256" key="3">
    <source>
        <dbReference type="ARBA" id="ARBA00022490"/>
    </source>
</evidence>
<dbReference type="GO" id="GO:0004821">
    <property type="term" value="F:histidine-tRNA ligase activity"/>
    <property type="evidence" value="ECO:0007669"/>
    <property type="project" value="UniProtKB-UniRule"/>
</dbReference>
<dbReference type="Gene3D" id="3.30.930.10">
    <property type="entry name" value="Bira Bifunctional Protein, Domain 2"/>
    <property type="match status" value="1"/>
</dbReference>
<dbReference type="Pfam" id="PF03129">
    <property type="entry name" value="HGTP_anticodon"/>
    <property type="match status" value="1"/>
</dbReference>
<dbReference type="NCBIfam" id="TIGR00442">
    <property type="entry name" value="hisS"/>
    <property type="match status" value="1"/>
</dbReference>
<dbReference type="PIRSF" id="PIRSF001549">
    <property type="entry name" value="His-tRNA_synth"/>
    <property type="match status" value="1"/>
</dbReference>
<sequence length="425" mass="47148">MTKQPFQSIRGMRDIRDEDALAFEYVMSVIRQKLQSYGYQPFHPPILENTALFQHSIGEGTDVVEKEMFTFEDEGEHLCLRPEATAGMVRAVLQHGLTFGAHKLWTAGPMFRRERPQKGRYRQFHQVSVEAFGVETPEQDAEQIIFAHELWQALGIADAVTLQINTLATTDIRHAYRRTLVDYFSAQADALDDDSQQRLSKNPLRILDSKNPDMQPLIQAAPKLFEQLDQASQQHFDRVLSCLDQAGINYTINPTLVRGLDYYNHTVYEWVTESLGAQGTICGGGRYDGLAAHLGKKSTPAVGFGLGIDRVVLLMQAMDVVPHQSAVLAYFVLLDEAARSSGLVLANAVRNACPNATVLTHLGLHNAKAQFKKADQAGARFAVVIGESERLSQQATVKTLACGTQATVPFAELPDYLSSQQTKSN</sequence>
<dbReference type="InterPro" id="IPR004154">
    <property type="entry name" value="Anticodon-bd"/>
</dbReference>
<feature type="binding site" evidence="11">
    <location>
        <position position="126"/>
    </location>
    <ligand>
        <name>L-histidine</name>
        <dbReference type="ChEBI" id="CHEBI:57595"/>
    </ligand>
</feature>
<dbReference type="InterPro" id="IPR036621">
    <property type="entry name" value="Anticodon-bd_dom_sf"/>
</dbReference>
<comment type="similarity">
    <text evidence="1 10">Belongs to the class-II aminoacyl-tRNA synthetase family.</text>
</comment>
<evidence type="ECO:0000256" key="9">
    <source>
        <dbReference type="ARBA" id="ARBA00047639"/>
    </source>
</evidence>
<keyword evidence="3 10" id="KW-0963">Cytoplasm</keyword>
<dbReference type="EMBL" id="WHNW01000003">
    <property type="protein sequence ID" value="MPV85858.1"/>
    <property type="molecule type" value="Genomic_DNA"/>
</dbReference>
<dbReference type="InterPro" id="IPR006195">
    <property type="entry name" value="aa-tRNA-synth_II"/>
</dbReference>
<feature type="binding site" evidence="11">
    <location>
        <position position="258"/>
    </location>
    <ligand>
        <name>L-histidine</name>
        <dbReference type="ChEBI" id="CHEBI:57595"/>
    </ligand>
</feature>
<dbReference type="AlphaFoldDB" id="A0A6N7EZD3"/>
<dbReference type="CDD" id="cd00773">
    <property type="entry name" value="HisRS-like_core"/>
    <property type="match status" value="1"/>
</dbReference>
<feature type="binding site" evidence="11">
    <location>
        <position position="130"/>
    </location>
    <ligand>
        <name>L-histidine</name>
        <dbReference type="ChEBI" id="CHEBI:57595"/>
    </ligand>
</feature>
<proteinExistence type="inferred from homology"/>
<evidence type="ECO:0000256" key="8">
    <source>
        <dbReference type="ARBA" id="ARBA00023146"/>
    </source>
</evidence>
<dbReference type="PANTHER" id="PTHR43707">
    <property type="entry name" value="HISTIDYL-TRNA SYNTHETASE"/>
    <property type="match status" value="1"/>
</dbReference>
<reference evidence="13 14" key="1">
    <citation type="submission" date="2019-10" db="EMBL/GenBank/DDBJ databases">
        <title>Cardiobacteriales fam. a chemoheterotrophic member of the order Cardiobacteriales, and proposal of Cardiobacteriales fam. nov.</title>
        <authorList>
            <person name="Wang C."/>
        </authorList>
    </citation>
    <scope>NUCLEOTIDE SEQUENCE [LARGE SCALE GENOMIC DNA]</scope>
    <source>
        <strain evidence="13 14">ML27</strain>
    </source>
</reference>
<feature type="binding site" evidence="11">
    <location>
        <begin position="83"/>
        <end position="85"/>
    </location>
    <ligand>
        <name>L-histidine</name>
        <dbReference type="ChEBI" id="CHEBI:57595"/>
    </ligand>
</feature>
<evidence type="ECO:0000256" key="2">
    <source>
        <dbReference type="ARBA" id="ARBA00011738"/>
    </source>
</evidence>
<feature type="domain" description="Aminoacyl-transfer RNA synthetases class-II family profile" evidence="12">
    <location>
        <begin position="1"/>
        <end position="315"/>
    </location>
</feature>
<name>A0A6N7EZD3_9GAMM</name>
<dbReference type="Gene3D" id="3.40.50.800">
    <property type="entry name" value="Anticodon-binding domain"/>
    <property type="match status" value="1"/>
</dbReference>
<dbReference type="RefSeq" id="WP_152809531.1">
    <property type="nucleotide sequence ID" value="NZ_WHNW01000003.1"/>
</dbReference>
<dbReference type="GO" id="GO:0006427">
    <property type="term" value="P:histidyl-tRNA aminoacylation"/>
    <property type="evidence" value="ECO:0007669"/>
    <property type="project" value="UniProtKB-UniRule"/>
</dbReference>
<dbReference type="SUPFAM" id="SSF55681">
    <property type="entry name" value="Class II aaRS and biotin synthetases"/>
    <property type="match status" value="1"/>
</dbReference>
<comment type="subcellular location">
    <subcellularLocation>
        <location evidence="10">Cytoplasm</location>
    </subcellularLocation>
</comment>
<dbReference type="GO" id="GO:0005737">
    <property type="term" value="C:cytoplasm"/>
    <property type="evidence" value="ECO:0007669"/>
    <property type="project" value="UniProtKB-SubCell"/>
</dbReference>
<evidence type="ECO:0000256" key="10">
    <source>
        <dbReference type="HAMAP-Rule" id="MF_00127"/>
    </source>
</evidence>
<keyword evidence="8 10" id="KW-0030">Aminoacyl-tRNA synthetase</keyword>
<evidence type="ECO:0000256" key="5">
    <source>
        <dbReference type="ARBA" id="ARBA00022741"/>
    </source>
</evidence>
<comment type="subunit">
    <text evidence="2 10">Homodimer.</text>
</comment>
<dbReference type="GO" id="GO:0005524">
    <property type="term" value="F:ATP binding"/>
    <property type="evidence" value="ECO:0007669"/>
    <property type="project" value="UniProtKB-UniRule"/>
</dbReference>
<dbReference type="HAMAP" id="MF_00127">
    <property type="entry name" value="His_tRNA_synth"/>
    <property type="match status" value="1"/>
</dbReference>
<dbReference type="FunCoup" id="A0A6N7EZD3">
    <property type="interactions" value="472"/>
</dbReference>
<evidence type="ECO:0000259" key="12">
    <source>
        <dbReference type="PROSITE" id="PS50862"/>
    </source>
</evidence>
<evidence type="ECO:0000313" key="13">
    <source>
        <dbReference type="EMBL" id="MPV85858.1"/>
    </source>
</evidence>
<evidence type="ECO:0000256" key="11">
    <source>
        <dbReference type="PIRSR" id="PIRSR001549-1"/>
    </source>
</evidence>
<evidence type="ECO:0000256" key="1">
    <source>
        <dbReference type="ARBA" id="ARBA00008226"/>
    </source>
</evidence>
<dbReference type="InterPro" id="IPR041715">
    <property type="entry name" value="HisRS-like_core"/>
</dbReference>
<dbReference type="Pfam" id="PF13393">
    <property type="entry name" value="tRNA-synt_His"/>
    <property type="match status" value="1"/>
</dbReference>